<evidence type="ECO:0000256" key="8">
    <source>
        <dbReference type="SAM" id="Phobius"/>
    </source>
</evidence>
<keyword evidence="3 7" id="KW-0813">Transport</keyword>
<dbReference type="PROSITE" id="PS00216">
    <property type="entry name" value="SUGAR_TRANSPORT_1"/>
    <property type="match status" value="1"/>
</dbReference>
<dbReference type="InterPro" id="IPR050360">
    <property type="entry name" value="MFS_Sugar_Transporters"/>
</dbReference>
<keyword evidence="4 8" id="KW-0812">Transmembrane</keyword>
<dbReference type="InterPro" id="IPR020846">
    <property type="entry name" value="MFS_dom"/>
</dbReference>
<dbReference type="OMA" id="RWRFLQV"/>
<feature type="transmembrane region" description="Helical" evidence="8">
    <location>
        <begin position="370"/>
        <end position="391"/>
    </location>
</feature>
<dbReference type="VEuPathDB" id="FungiDB:ATEG_02252"/>
<dbReference type="GO" id="GO:0016020">
    <property type="term" value="C:membrane"/>
    <property type="evidence" value="ECO:0007669"/>
    <property type="project" value="UniProtKB-SubCell"/>
</dbReference>
<dbReference type="InterPro" id="IPR003663">
    <property type="entry name" value="Sugar/inositol_transpt"/>
</dbReference>
<dbReference type="eggNOG" id="KOG0254">
    <property type="taxonomic scope" value="Eukaryota"/>
</dbReference>
<feature type="transmembrane region" description="Helical" evidence="8">
    <location>
        <begin position="478"/>
        <end position="495"/>
    </location>
</feature>
<feature type="domain" description="Major facilitator superfamily (MFS) profile" evidence="9">
    <location>
        <begin position="68"/>
        <end position="530"/>
    </location>
</feature>
<name>Q0CVN2_ASPTN</name>
<feature type="transmembrane region" description="Helical" evidence="8">
    <location>
        <begin position="63"/>
        <end position="81"/>
    </location>
</feature>
<evidence type="ECO:0000256" key="4">
    <source>
        <dbReference type="ARBA" id="ARBA00022692"/>
    </source>
</evidence>
<evidence type="ECO:0000313" key="10">
    <source>
        <dbReference type="EMBL" id="EAU37214.1"/>
    </source>
</evidence>
<feature type="transmembrane region" description="Helical" evidence="8">
    <location>
        <begin position="215"/>
        <end position="239"/>
    </location>
</feature>
<dbReference type="PROSITE" id="PS50850">
    <property type="entry name" value="MFS"/>
    <property type="match status" value="1"/>
</dbReference>
<sequence length="607" mass="67148">MADTHTHGEKAQVSTMENTTPVVAGGFGKTAANEGAKTKQVFNAELAAALEETKIERWSKTSIHLYFCIFVAFCCACANGYDGSLMGSVLAMDHYQKVFNTGMDGPKVSLVTSLYTVYVLINSETISLLTVAVSSGSIVATPFSAVISDNLGRRKCMFVGAWIIIAGAIIISTAYHLPQFVVGRFILGMGIQVMVVSAPAYAVEISPPHWRGRAVGFYNCGWFGGSIPAAAVTFGTNYIDSDYSWRVPFILQCFACVIVIVAVWFIPESPRWLMANDREEEAVAFLTKYHGNGDPNARLVRLEIEEMREGIRIDGIDKRWWDYRPFIFTHSGRWRFLQVMMISVFGQWSGNGLGYFNPTIYKSLGYTSSSIQLLLNLVNSIVSAIGALTAVHFTDKMPRRKVLVFGTFACAVTMAINAGVSQPMIGPKARGEPINKTFGQTALAFYYLFNFVFSFTYTPLQGVIPAEALETTTRAKGLALSGFMVSTISFISQYATPIGLANISTNYLWVFVGWDLVETLCWYLFGVESQGRTLEELEWVYQQPKPVKASLHVEKIVVQADGRVTEKITDDAKAAHAGAMLGFMLFFIRNVEHSVSPFTLVYSSWYY</sequence>
<evidence type="ECO:0000256" key="2">
    <source>
        <dbReference type="ARBA" id="ARBA00010992"/>
    </source>
</evidence>
<evidence type="ECO:0000259" key="9">
    <source>
        <dbReference type="PROSITE" id="PS50850"/>
    </source>
</evidence>
<dbReference type="EMBL" id="CH476596">
    <property type="protein sequence ID" value="EAU37214.1"/>
    <property type="molecule type" value="Genomic_DNA"/>
</dbReference>
<dbReference type="PANTHER" id="PTHR48022:SF36">
    <property type="entry name" value="LACTOSE PERMEASE, PUTATIVE (AFU_ORTHOLOGUE AFUA_1G17310)-RELATED"/>
    <property type="match status" value="1"/>
</dbReference>
<feature type="transmembrane region" description="Helical" evidence="8">
    <location>
        <begin position="126"/>
        <end position="147"/>
    </location>
</feature>
<feature type="transmembrane region" description="Helical" evidence="8">
    <location>
        <begin position="445"/>
        <end position="466"/>
    </location>
</feature>
<keyword evidence="5 8" id="KW-1133">Transmembrane helix</keyword>
<dbReference type="OrthoDB" id="6133115at2759"/>
<feature type="transmembrane region" description="Helical" evidence="8">
    <location>
        <begin position="334"/>
        <end position="350"/>
    </location>
</feature>
<dbReference type="Proteomes" id="UP000007963">
    <property type="component" value="Unassembled WGS sequence"/>
</dbReference>
<dbReference type="RefSeq" id="XP_001211430.1">
    <property type="nucleotide sequence ID" value="XM_001211430.1"/>
</dbReference>
<gene>
    <name evidence="10" type="ORF">ATEG_02252</name>
</gene>
<dbReference type="Pfam" id="PF00083">
    <property type="entry name" value="Sugar_tr"/>
    <property type="match status" value="1"/>
</dbReference>
<accession>Q0CVN2</accession>
<dbReference type="InterPro" id="IPR036259">
    <property type="entry name" value="MFS_trans_sf"/>
</dbReference>
<dbReference type="GO" id="GO:0005351">
    <property type="term" value="F:carbohydrate:proton symporter activity"/>
    <property type="evidence" value="ECO:0007669"/>
    <property type="project" value="TreeGrafter"/>
</dbReference>
<evidence type="ECO:0000256" key="5">
    <source>
        <dbReference type="ARBA" id="ARBA00022989"/>
    </source>
</evidence>
<evidence type="ECO:0000256" key="7">
    <source>
        <dbReference type="RuleBase" id="RU003346"/>
    </source>
</evidence>
<dbReference type="SUPFAM" id="SSF103473">
    <property type="entry name" value="MFS general substrate transporter"/>
    <property type="match status" value="1"/>
</dbReference>
<dbReference type="InterPro" id="IPR005828">
    <property type="entry name" value="MFS_sugar_transport-like"/>
</dbReference>
<feature type="transmembrane region" description="Helical" evidence="8">
    <location>
        <begin position="507"/>
        <end position="525"/>
    </location>
</feature>
<dbReference type="GeneID" id="4316766"/>
<feature type="transmembrane region" description="Helical" evidence="8">
    <location>
        <begin position="403"/>
        <end position="425"/>
    </location>
</feature>
<dbReference type="NCBIfam" id="TIGR00879">
    <property type="entry name" value="SP"/>
    <property type="match status" value="1"/>
</dbReference>
<dbReference type="Gene3D" id="1.20.1250.20">
    <property type="entry name" value="MFS general substrate transporter like domains"/>
    <property type="match status" value="1"/>
</dbReference>
<evidence type="ECO:0000256" key="1">
    <source>
        <dbReference type="ARBA" id="ARBA00004141"/>
    </source>
</evidence>
<dbReference type="FunFam" id="1.20.1250.20:FF:000217">
    <property type="entry name" value="MFS lactose permease, putative"/>
    <property type="match status" value="1"/>
</dbReference>
<proteinExistence type="inferred from homology"/>
<evidence type="ECO:0000313" key="11">
    <source>
        <dbReference type="Proteomes" id="UP000007963"/>
    </source>
</evidence>
<feature type="transmembrane region" description="Helical" evidence="8">
    <location>
        <begin position="245"/>
        <end position="266"/>
    </location>
</feature>
<reference evidence="11" key="1">
    <citation type="submission" date="2005-09" db="EMBL/GenBank/DDBJ databases">
        <title>Annotation of the Aspergillus terreus NIH2624 genome.</title>
        <authorList>
            <person name="Birren B.W."/>
            <person name="Lander E.S."/>
            <person name="Galagan J.E."/>
            <person name="Nusbaum C."/>
            <person name="Devon K."/>
            <person name="Henn M."/>
            <person name="Ma L.-J."/>
            <person name="Jaffe D.B."/>
            <person name="Butler J."/>
            <person name="Alvarez P."/>
            <person name="Gnerre S."/>
            <person name="Grabherr M."/>
            <person name="Kleber M."/>
            <person name="Mauceli E.W."/>
            <person name="Brockman W."/>
            <person name="Rounsley S."/>
            <person name="Young S.K."/>
            <person name="LaButti K."/>
            <person name="Pushparaj V."/>
            <person name="DeCaprio D."/>
            <person name="Crawford M."/>
            <person name="Koehrsen M."/>
            <person name="Engels R."/>
            <person name="Montgomery P."/>
            <person name="Pearson M."/>
            <person name="Howarth C."/>
            <person name="Larson L."/>
            <person name="Luoma S."/>
            <person name="White J."/>
            <person name="Alvarado L."/>
            <person name="Kodira C.D."/>
            <person name="Zeng Q."/>
            <person name="Oleary S."/>
            <person name="Yandava C."/>
            <person name="Denning D.W."/>
            <person name="Nierman W.C."/>
            <person name="Milne T."/>
            <person name="Madden K."/>
        </authorList>
    </citation>
    <scope>NUCLEOTIDE SEQUENCE [LARGE SCALE GENOMIC DNA]</scope>
    <source>
        <strain evidence="11">NIH 2624 / FGSC A1156</strain>
    </source>
</reference>
<evidence type="ECO:0000256" key="6">
    <source>
        <dbReference type="ARBA" id="ARBA00023136"/>
    </source>
</evidence>
<dbReference type="HOGENOM" id="CLU_001265_30_13_1"/>
<feature type="transmembrane region" description="Helical" evidence="8">
    <location>
        <begin position="181"/>
        <end position="203"/>
    </location>
</feature>
<dbReference type="AlphaFoldDB" id="Q0CVN2"/>
<comment type="subcellular location">
    <subcellularLocation>
        <location evidence="1">Membrane</location>
        <topology evidence="1">Multi-pass membrane protein</topology>
    </subcellularLocation>
</comment>
<feature type="transmembrane region" description="Helical" evidence="8">
    <location>
        <begin position="156"/>
        <end position="175"/>
    </location>
</feature>
<protein>
    <recommendedName>
        <fullName evidence="9">Major facilitator superfamily (MFS) profile domain-containing protein</fullName>
    </recommendedName>
</protein>
<dbReference type="InterPro" id="IPR005829">
    <property type="entry name" value="Sugar_transporter_CS"/>
</dbReference>
<evidence type="ECO:0000256" key="3">
    <source>
        <dbReference type="ARBA" id="ARBA00022448"/>
    </source>
</evidence>
<organism evidence="10 11">
    <name type="scientific">Aspergillus terreus (strain NIH 2624 / FGSC A1156)</name>
    <dbReference type="NCBI Taxonomy" id="341663"/>
    <lineage>
        <taxon>Eukaryota</taxon>
        <taxon>Fungi</taxon>
        <taxon>Dikarya</taxon>
        <taxon>Ascomycota</taxon>
        <taxon>Pezizomycotina</taxon>
        <taxon>Eurotiomycetes</taxon>
        <taxon>Eurotiomycetidae</taxon>
        <taxon>Eurotiales</taxon>
        <taxon>Aspergillaceae</taxon>
        <taxon>Aspergillus</taxon>
        <taxon>Aspergillus subgen. Circumdati</taxon>
    </lineage>
</organism>
<dbReference type="PANTHER" id="PTHR48022">
    <property type="entry name" value="PLASTIDIC GLUCOSE TRANSPORTER 4"/>
    <property type="match status" value="1"/>
</dbReference>
<keyword evidence="6 8" id="KW-0472">Membrane</keyword>
<comment type="similarity">
    <text evidence="2 7">Belongs to the major facilitator superfamily. Sugar transporter (TC 2.A.1.1) family.</text>
</comment>